<evidence type="ECO:0000259" key="3">
    <source>
        <dbReference type="Pfam" id="PF20750"/>
    </source>
</evidence>
<protein>
    <recommendedName>
        <fullName evidence="3">Poly(A) polymerase nucleotidyltransferase domain-containing protein</fullName>
    </recommendedName>
</protein>
<feature type="compositionally biased region" description="Acidic residues" evidence="1">
    <location>
        <begin position="45"/>
        <end position="61"/>
    </location>
</feature>
<feature type="region of interest" description="Disordered" evidence="1">
    <location>
        <begin position="108"/>
        <end position="174"/>
    </location>
</feature>
<name>A0A8X7MUX9_9BASI</name>
<evidence type="ECO:0000313" key="4">
    <source>
        <dbReference type="EMBL" id="KAE8250057.1"/>
    </source>
</evidence>
<accession>A0A8X7MUX9</accession>
<keyword evidence="2" id="KW-1133">Transmembrane helix</keyword>
<reference evidence="4" key="1">
    <citation type="submission" date="2016-04" db="EMBL/GenBank/DDBJ databases">
        <authorList>
            <person name="Nguyen H.D."/>
            <person name="Samba Siva P."/>
            <person name="Cullis J."/>
            <person name="Levesque C.A."/>
            <person name="Hambleton S."/>
        </authorList>
    </citation>
    <scope>NUCLEOTIDE SEQUENCE</scope>
    <source>
        <strain evidence="4">DAOMC 236426</strain>
    </source>
</reference>
<keyword evidence="2" id="KW-0812">Transmembrane</keyword>
<reference evidence="4" key="2">
    <citation type="journal article" date="2019" name="IMA Fungus">
        <title>Genome sequencing and comparison of five Tilletia species to identify candidate genes for the detection of regulated species infecting wheat.</title>
        <authorList>
            <person name="Nguyen H.D.T."/>
            <person name="Sultana T."/>
            <person name="Kesanakurti P."/>
            <person name="Hambleton S."/>
        </authorList>
    </citation>
    <scope>NUCLEOTIDE SEQUENCE</scope>
    <source>
        <strain evidence="4">DAOMC 236426</strain>
    </source>
</reference>
<dbReference type="SUPFAM" id="SSF81301">
    <property type="entry name" value="Nucleotidyltransferase"/>
    <property type="match status" value="1"/>
</dbReference>
<gene>
    <name evidence="4" type="ORF">A4X06_0g2949</name>
</gene>
<feature type="domain" description="Poly(A) polymerase nucleotidyltransferase" evidence="3">
    <location>
        <begin position="195"/>
        <end position="245"/>
    </location>
</feature>
<feature type="compositionally biased region" description="Basic and acidic residues" evidence="1">
    <location>
        <begin position="154"/>
        <end position="165"/>
    </location>
</feature>
<feature type="compositionally biased region" description="Low complexity" evidence="1">
    <location>
        <begin position="136"/>
        <end position="145"/>
    </location>
</feature>
<keyword evidence="2" id="KW-0472">Membrane</keyword>
<feature type="transmembrane region" description="Helical" evidence="2">
    <location>
        <begin position="219"/>
        <end position="238"/>
    </location>
</feature>
<feature type="region of interest" description="Disordered" evidence="1">
    <location>
        <begin position="43"/>
        <end position="79"/>
    </location>
</feature>
<evidence type="ECO:0000256" key="2">
    <source>
        <dbReference type="SAM" id="Phobius"/>
    </source>
</evidence>
<organism evidence="4 5">
    <name type="scientific">Tilletia controversa</name>
    <name type="common">dwarf bunt fungus</name>
    <dbReference type="NCBI Taxonomy" id="13291"/>
    <lineage>
        <taxon>Eukaryota</taxon>
        <taxon>Fungi</taxon>
        <taxon>Dikarya</taxon>
        <taxon>Basidiomycota</taxon>
        <taxon>Ustilaginomycotina</taxon>
        <taxon>Exobasidiomycetes</taxon>
        <taxon>Tilletiales</taxon>
        <taxon>Tilletiaceae</taxon>
        <taxon>Tilletia</taxon>
    </lineage>
</organism>
<feature type="compositionally biased region" description="Gly residues" evidence="1">
    <location>
        <begin position="66"/>
        <end position="76"/>
    </location>
</feature>
<comment type="caution">
    <text evidence="4">The sequence shown here is derived from an EMBL/GenBank/DDBJ whole genome shotgun (WGS) entry which is preliminary data.</text>
</comment>
<dbReference type="EMBL" id="LWDE02000249">
    <property type="protein sequence ID" value="KAE8250057.1"/>
    <property type="molecule type" value="Genomic_DNA"/>
</dbReference>
<proteinExistence type="predicted"/>
<keyword evidence="5" id="KW-1185">Reference proteome</keyword>
<feature type="region of interest" description="Disordered" evidence="1">
    <location>
        <begin position="1"/>
        <end position="22"/>
    </location>
</feature>
<dbReference type="Proteomes" id="UP000077684">
    <property type="component" value="Unassembled WGS sequence"/>
</dbReference>
<dbReference type="Gene3D" id="3.30.460.10">
    <property type="entry name" value="Beta Polymerase, domain 2"/>
    <property type="match status" value="1"/>
</dbReference>
<dbReference type="AlphaFoldDB" id="A0A8X7MUX9"/>
<dbReference type="InterPro" id="IPR043519">
    <property type="entry name" value="NT_sf"/>
</dbReference>
<dbReference type="Pfam" id="PF20750">
    <property type="entry name" value="PAP_NTPase"/>
    <property type="match status" value="1"/>
</dbReference>
<sequence>MRTGVRTGVREPALGVDSSGAAGIELEAPEVAFYDLLVLRREVEGDGGEEEDDDDDDDDDDSPKGGRAGGANGRGGSSTLSAADIPTSLRSYLLLLLLNLHAVNTYAPPPAPPPRPQNTSASPPSYPTPSPRRTRSPSNSNSYKNPPHRNASNPHHDSRLREVRSRPGQSRQARQGVLIGSACTGLGPTSTPCPSFLSMFEHMLRQREDVTDVAPAPGAYVPLIAVNFMGIAIDFLFARLSLARIDLG</sequence>
<evidence type="ECO:0000313" key="5">
    <source>
        <dbReference type="Proteomes" id="UP000077684"/>
    </source>
</evidence>
<evidence type="ECO:0000256" key="1">
    <source>
        <dbReference type="SAM" id="MobiDB-lite"/>
    </source>
</evidence>
<dbReference type="InterPro" id="IPR048840">
    <property type="entry name" value="PolA_pol_NTPase"/>
</dbReference>